<dbReference type="PROSITE" id="PS50885">
    <property type="entry name" value="HAMP"/>
    <property type="match status" value="1"/>
</dbReference>
<comment type="caution">
    <text evidence="9">The sequence shown here is derived from an EMBL/GenBank/DDBJ whole genome shotgun (WGS) entry which is preliminary data.</text>
</comment>
<proteinExistence type="predicted"/>
<keyword evidence="4" id="KW-0418">Kinase</keyword>
<evidence type="ECO:0000259" key="8">
    <source>
        <dbReference type="PROSITE" id="PS50885"/>
    </source>
</evidence>
<feature type="chain" id="PRO_5004923626" description="HAMP domain-containing protein" evidence="7">
    <location>
        <begin position="28"/>
        <end position="469"/>
    </location>
</feature>
<keyword evidence="7" id="KW-0732">Signal</keyword>
<dbReference type="InterPro" id="IPR050482">
    <property type="entry name" value="Sensor_HK_TwoCompSys"/>
</dbReference>
<dbReference type="PANTHER" id="PTHR24421:SF58">
    <property type="entry name" value="SIGNAL TRANSDUCTION HISTIDINE-PROTEIN KINASE_PHOSPHATASE UHPB"/>
    <property type="match status" value="1"/>
</dbReference>
<name>W9HCD5_9PROT</name>
<dbReference type="RefSeq" id="WP_037447431.1">
    <property type="nucleotide sequence ID" value="NZ_AVFL01000002.1"/>
</dbReference>
<keyword evidence="3" id="KW-0808">Transferase</keyword>
<dbReference type="InterPro" id="IPR011712">
    <property type="entry name" value="Sig_transdc_His_kin_sub3_dim/P"/>
</dbReference>
<feature type="signal peptide" evidence="7">
    <location>
        <begin position="1"/>
        <end position="27"/>
    </location>
</feature>
<dbReference type="PATRIC" id="fig|1385369.3.peg.944"/>
<evidence type="ECO:0000256" key="2">
    <source>
        <dbReference type="ARBA" id="ARBA00022553"/>
    </source>
</evidence>
<evidence type="ECO:0000256" key="4">
    <source>
        <dbReference type="ARBA" id="ARBA00022777"/>
    </source>
</evidence>
<evidence type="ECO:0000256" key="5">
    <source>
        <dbReference type="ARBA" id="ARBA00023012"/>
    </source>
</evidence>
<dbReference type="InterPro" id="IPR003660">
    <property type="entry name" value="HAMP_dom"/>
</dbReference>
<dbReference type="CDD" id="cd16917">
    <property type="entry name" value="HATPase_UhpB-NarQ-NarX-like"/>
    <property type="match status" value="1"/>
</dbReference>
<dbReference type="Gene3D" id="1.20.5.1930">
    <property type="match status" value="1"/>
</dbReference>
<keyword evidence="6" id="KW-0812">Transmembrane</keyword>
<dbReference type="Gene3D" id="6.10.340.10">
    <property type="match status" value="1"/>
</dbReference>
<reference evidence="9 10" key="1">
    <citation type="submission" date="2013-08" db="EMBL/GenBank/DDBJ databases">
        <title>The genome sequence of Skermanella stibiiresistens.</title>
        <authorList>
            <person name="Zhu W."/>
            <person name="Wang G."/>
        </authorList>
    </citation>
    <scope>NUCLEOTIDE SEQUENCE [LARGE SCALE GENOMIC DNA]</scope>
    <source>
        <strain evidence="9 10">SB22</strain>
    </source>
</reference>
<dbReference type="SUPFAM" id="SSF55874">
    <property type="entry name" value="ATPase domain of HSP90 chaperone/DNA topoisomerase II/histidine kinase"/>
    <property type="match status" value="1"/>
</dbReference>
<feature type="transmembrane region" description="Helical" evidence="6">
    <location>
        <begin position="148"/>
        <end position="167"/>
    </location>
</feature>
<dbReference type="PANTHER" id="PTHR24421">
    <property type="entry name" value="NITRATE/NITRITE SENSOR PROTEIN NARX-RELATED"/>
    <property type="match status" value="1"/>
</dbReference>
<feature type="domain" description="HAMP" evidence="8">
    <location>
        <begin position="168"/>
        <end position="220"/>
    </location>
</feature>
<evidence type="ECO:0000313" key="9">
    <source>
        <dbReference type="EMBL" id="EWY42362.1"/>
    </source>
</evidence>
<dbReference type="Proteomes" id="UP000019486">
    <property type="component" value="Unassembled WGS sequence"/>
</dbReference>
<dbReference type="Gene3D" id="3.30.565.10">
    <property type="entry name" value="Histidine kinase-like ATPase, C-terminal domain"/>
    <property type="match status" value="1"/>
</dbReference>
<keyword evidence="5" id="KW-0902">Two-component regulatory system</keyword>
<dbReference type="EMBL" id="AVFL01000002">
    <property type="protein sequence ID" value="EWY42362.1"/>
    <property type="molecule type" value="Genomic_DNA"/>
</dbReference>
<dbReference type="GO" id="GO:0016020">
    <property type="term" value="C:membrane"/>
    <property type="evidence" value="ECO:0007669"/>
    <property type="project" value="UniProtKB-SubCell"/>
</dbReference>
<dbReference type="GO" id="GO:0000155">
    <property type="term" value="F:phosphorelay sensor kinase activity"/>
    <property type="evidence" value="ECO:0007669"/>
    <property type="project" value="InterPro"/>
</dbReference>
<protein>
    <recommendedName>
        <fullName evidence="8">HAMP domain-containing protein</fullName>
    </recommendedName>
</protein>
<evidence type="ECO:0000256" key="6">
    <source>
        <dbReference type="SAM" id="Phobius"/>
    </source>
</evidence>
<keyword evidence="10" id="KW-1185">Reference proteome</keyword>
<dbReference type="InterPro" id="IPR036890">
    <property type="entry name" value="HATPase_C_sf"/>
</dbReference>
<evidence type="ECO:0000256" key="3">
    <source>
        <dbReference type="ARBA" id="ARBA00022679"/>
    </source>
</evidence>
<dbReference type="OrthoDB" id="9778496at2"/>
<comment type="subcellular location">
    <subcellularLocation>
        <location evidence="1">Membrane</location>
    </subcellularLocation>
</comment>
<dbReference type="Pfam" id="PF07730">
    <property type="entry name" value="HisKA_3"/>
    <property type="match status" value="1"/>
</dbReference>
<evidence type="ECO:0000256" key="1">
    <source>
        <dbReference type="ARBA" id="ARBA00004370"/>
    </source>
</evidence>
<evidence type="ECO:0000313" key="10">
    <source>
        <dbReference type="Proteomes" id="UP000019486"/>
    </source>
</evidence>
<keyword evidence="6" id="KW-1133">Transmembrane helix</keyword>
<organism evidence="9 10">
    <name type="scientific">Skermanella stibiiresistens SB22</name>
    <dbReference type="NCBI Taxonomy" id="1385369"/>
    <lineage>
        <taxon>Bacteria</taxon>
        <taxon>Pseudomonadati</taxon>
        <taxon>Pseudomonadota</taxon>
        <taxon>Alphaproteobacteria</taxon>
        <taxon>Rhodospirillales</taxon>
        <taxon>Azospirillaceae</taxon>
        <taxon>Skermanella</taxon>
    </lineage>
</organism>
<keyword evidence="2" id="KW-0597">Phosphoprotein</keyword>
<gene>
    <name evidence="9" type="ORF">N825_20115</name>
</gene>
<evidence type="ECO:0000256" key="7">
    <source>
        <dbReference type="SAM" id="SignalP"/>
    </source>
</evidence>
<keyword evidence="6" id="KW-0472">Membrane</keyword>
<sequence>MSFKLRFVALFSSLLVLSLLAAGGAMVANARSAVETEVAAGMELATALVIQTLAGASGQKSAADAISSAVAMVPLRHVRIAVAADGAAASMPALVATRVPGWFLDLLAPEHKQQEIRMRLADGAPARVLVVAAPEDEVAEVWSDLSDLAMVLAVVSVLAVALSWVAIDRALRPLTRLSGALERLGRRDYQVSLEPIRIRELRNIGDTVNALAAGLRLAEERNGELGRKLIAVQEAERRRVAGEIHDELGPCLFGLRVEIRSLDKLARDLPAATATTVEERCETMLELTDAVQRMSRRLLDQLRPMALEHLPLSAVLADMMVRWRRTVPGIDWRLSLPDEAARAIDDLDDTASVTLYRVVQESMMNVARHAGATRAEVEIRSVVDTASGSSIDFGIRDDGRGLASGGPAGMGIHAMSDQIAALGGSIAILSPPEGGVVVRGMIPFVRSDVSPDAVGQRSTELFEERKHGG</sequence>
<dbReference type="GO" id="GO:0046983">
    <property type="term" value="F:protein dimerization activity"/>
    <property type="evidence" value="ECO:0007669"/>
    <property type="project" value="InterPro"/>
</dbReference>
<accession>W9HCD5</accession>
<dbReference type="AlphaFoldDB" id="W9HCD5"/>
<dbReference type="STRING" id="1385369.N825_20115"/>